<reference evidence="1" key="1">
    <citation type="submission" date="2022-11" db="EMBL/GenBank/DDBJ databases">
        <authorList>
            <person name="Petersen C."/>
        </authorList>
    </citation>
    <scope>NUCLEOTIDE SEQUENCE</scope>
    <source>
        <strain evidence="1">IBT 30069</strain>
    </source>
</reference>
<sequence>MVNGDLHTVASGCTGTADKGFCKFDEFIKYIQENYMGGGTEIEEADPEIWSTVNKLKTLGWTNNNLDFHKFLPKRYSVGQRSSYLGLHDRLLQTVVKNIDKWGKPAL</sequence>
<gene>
    <name evidence="1" type="ORF">N7456_012372</name>
</gene>
<comment type="caution">
    <text evidence="1">The sequence shown here is derived from an EMBL/GenBank/DDBJ whole genome shotgun (WGS) entry which is preliminary data.</text>
</comment>
<dbReference type="Proteomes" id="UP001149165">
    <property type="component" value="Unassembled WGS sequence"/>
</dbReference>
<evidence type="ECO:0000313" key="2">
    <source>
        <dbReference type="Proteomes" id="UP001149165"/>
    </source>
</evidence>
<organism evidence="1 2">
    <name type="scientific">Penicillium angulare</name>
    <dbReference type="NCBI Taxonomy" id="116970"/>
    <lineage>
        <taxon>Eukaryota</taxon>
        <taxon>Fungi</taxon>
        <taxon>Dikarya</taxon>
        <taxon>Ascomycota</taxon>
        <taxon>Pezizomycotina</taxon>
        <taxon>Eurotiomycetes</taxon>
        <taxon>Eurotiomycetidae</taxon>
        <taxon>Eurotiales</taxon>
        <taxon>Aspergillaceae</taxon>
        <taxon>Penicillium</taxon>
    </lineage>
</organism>
<dbReference type="EMBL" id="JAPQKH010000007">
    <property type="protein sequence ID" value="KAJ5088756.1"/>
    <property type="molecule type" value="Genomic_DNA"/>
</dbReference>
<accession>A0A9W9K126</accession>
<name>A0A9W9K126_9EURO</name>
<protein>
    <submittedName>
        <fullName evidence="1">Uncharacterized protein</fullName>
    </submittedName>
</protein>
<reference evidence="1" key="2">
    <citation type="journal article" date="2023" name="IMA Fungus">
        <title>Comparative genomic study of the Penicillium genus elucidates a diverse pangenome and 15 lateral gene transfer events.</title>
        <authorList>
            <person name="Petersen C."/>
            <person name="Sorensen T."/>
            <person name="Nielsen M.R."/>
            <person name="Sondergaard T.E."/>
            <person name="Sorensen J.L."/>
            <person name="Fitzpatrick D.A."/>
            <person name="Frisvad J.C."/>
            <person name="Nielsen K.L."/>
        </authorList>
    </citation>
    <scope>NUCLEOTIDE SEQUENCE</scope>
    <source>
        <strain evidence="1">IBT 30069</strain>
    </source>
</reference>
<proteinExistence type="predicted"/>
<evidence type="ECO:0000313" key="1">
    <source>
        <dbReference type="EMBL" id="KAJ5088756.1"/>
    </source>
</evidence>
<dbReference type="AlphaFoldDB" id="A0A9W9K126"/>
<keyword evidence="2" id="KW-1185">Reference proteome</keyword>